<reference evidence="1" key="1">
    <citation type="submission" date="2014-09" db="EMBL/GenBank/DDBJ databases">
        <authorList>
            <person name="Magalhaes I.L.F."/>
            <person name="Oliveira U."/>
            <person name="Santos F.R."/>
            <person name="Vidigal T.H.D.A."/>
            <person name="Brescovit A.D."/>
            <person name="Santos A.J."/>
        </authorList>
    </citation>
    <scope>NUCLEOTIDE SEQUENCE</scope>
    <source>
        <tissue evidence="1">Shoot tissue taken approximately 20 cm above the soil surface</tissue>
    </source>
</reference>
<protein>
    <submittedName>
        <fullName evidence="1">Uncharacterized protein</fullName>
    </submittedName>
</protein>
<proteinExistence type="predicted"/>
<accession>A0A0A9FT23</accession>
<dbReference type="EMBL" id="GBRH01182474">
    <property type="protein sequence ID" value="JAE15422.1"/>
    <property type="molecule type" value="Transcribed_RNA"/>
</dbReference>
<sequence length="11" mass="1225">MALVHAVEEAR</sequence>
<reference evidence="1" key="2">
    <citation type="journal article" date="2015" name="Data Brief">
        <title>Shoot transcriptome of the giant reed, Arundo donax.</title>
        <authorList>
            <person name="Barrero R.A."/>
            <person name="Guerrero F.D."/>
            <person name="Moolhuijzen P."/>
            <person name="Goolsby J.A."/>
            <person name="Tidwell J."/>
            <person name="Bellgard S.E."/>
            <person name="Bellgard M.I."/>
        </authorList>
    </citation>
    <scope>NUCLEOTIDE SEQUENCE</scope>
    <source>
        <tissue evidence="1">Shoot tissue taken approximately 20 cm above the soil surface</tissue>
    </source>
</reference>
<organism evidence="1">
    <name type="scientific">Arundo donax</name>
    <name type="common">Giant reed</name>
    <name type="synonym">Donax arundinaceus</name>
    <dbReference type="NCBI Taxonomy" id="35708"/>
    <lineage>
        <taxon>Eukaryota</taxon>
        <taxon>Viridiplantae</taxon>
        <taxon>Streptophyta</taxon>
        <taxon>Embryophyta</taxon>
        <taxon>Tracheophyta</taxon>
        <taxon>Spermatophyta</taxon>
        <taxon>Magnoliopsida</taxon>
        <taxon>Liliopsida</taxon>
        <taxon>Poales</taxon>
        <taxon>Poaceae</taxon>
        <taxon>PACMAD clade</taxon>
        <taxon>Arundinoideae</taxon>
        <taxon>Arundineae</taxon>
        <taxon>Arundo</taxon>
    </lineage>
</organism>
<name>A0A0A9FT23_ARUDO</name>
<evidence type="ECO:0000313" key="1">
    <source>
        <dbReference type="EMBL" id="JAE15422.1"/>
    </source>
</evidence>